<keyword evidence="8" id="KW-1185">Reference proteome</keyword>
<feature type="coiled-coil region" evidence="4">
    <location>
        <begin position="1705"/>
        <end position="1736"/>
    </location>
</feature>
<feature type="coiled-coil region" evidence="4">
    <location>
        <begin position="1103"/>
        <end position="1165"/>
    </location>
</feature>
<keyword evidence="4" id="KW-0175">Coiled coil</keyword>
<dbReference type="FunFam" id="3.40.50.300:FF:002274">
    <property type="entry name" value="Si:dkeyp-69e1.8"/>
    <property type="match status" value="1"/>
</dbReference>
<comment type="similarity">
    <text evidence="1">Belongs to the TRAFAC class TrmE-Era-EngA-EngB-Septin-like GTPase superfamily. AIG1/Toc34/Toc159-like paraseptin GTPase family. IAN subfamily.</text>
</comment>
<name>A0AAD5AY93_SILAS</name>
<dbReference type="Pfam" id="PF04548">
    <property type="entry name" value="AIG1"/>
    <property type="match status" value="3"/>
</dbReference>
<gene>
    <name evidence="7" type="ORF">C0J50_15797</name>
</gene>
<evidence type="ECO:0000256" key="1">
    <source>
        <dbReference type="ARBA" id="ARBA00008535"/>
    </source>
</evidence>
<feature type="coiled-coil region" evidence="4">
    <location>
        <begin position="1493"/>
        <end position="1592"/>
    </location>
</feature>
<feature type="coiled-coil region" evidence="4">
    <location>
        <begin position="1230"/>
        <end position="1264"/>
    </location>
</feature>
<dbReference type="PANTHER" id="PTHR10903:SF148">
    <property type="entry name" value="LEUCINE-RICH REPEAT-CONTAINING PROTEIN DDB_G0290503"/>
    <property type="match status" value="1"/>
</dbReference>
<comment type="caution">
    <text evidence="7">The sequence shown here is derived from an EMBL/GenBank/DDBJ whole genome shotgun (WGS) entry which is preliminary data.</text>
</comment>
<feature type="region of interest" description="Disordered" evidence="5">
    <location>
        <begin position="514"/>
        <end position="535"/>
    </location>
</feature>
<evidence type="ECO:0000256" key="2">
    <source>
        <dbReference type="ARBA" id="ARBA00022741"/>
    </source>
</evidence>
<proteinExistence type="inferred from homology"/>
<dbReference type="Proteomes" id="UP001205998">
    <property type="component" value="Unassembled WGS sequence"/>
</dbReference>
<keyword evidence="3" id="KW-0342">GTP-binding</keyword>
<dbReference type="SUPFAM" id="SSF52540">
    <property type="entry name" value="P-loop containing nucleoside triphosphate hydrolases"/>
    <property type="match status" value="2"/>
</dbReference>
<sequence length="2051" mass="242272">SPHHDTPLPELRLVLLGRKGTGKSSSGNTILGVAGLFENGKPTEECVKKQADIASHRFTVVDTPGWEWYYSCNGTPAWVTRETMRSVTVCPPGPHALLLVIRSLASVTEDYYRQVEEHLELMGKRAWAHTMLLFTRGEELRSIPMEQRIQNAGKSFQKLFEMCGNRFHVLENKRCGKDGTQVKELIRKIKEMVKENGGKHYECDPLLLEIEVEKKRRARARRKKQRIIEMQAQKGIIKAVLTTDISPPEDLDEIKQFSRGSRRLLELRLILLGERETGKSAAGNSILRGSEYFQTGQATEECSRQQAEISGRMLTVVDVPGWEGGPEGITPDRVKREIYTSVTLCPPGPHAILLTLRVDALVRATAVREHLELLGEGVWRHTILLFTRGDQLRDGVTIEQHIQGGGKDLHWLMEKCGNRYHVISSTALEGDSSETQVTALIEKIEKMVSENRCAAFLPALQEIQELGRQKNERFNVKLKEVTDKLQRQELELKRMREREVRSIRRIFDWRKDKVKSPGKSSKEKEEGMDRTEDDRKSIMSELEERMAWLTEDREKEIQELSLENNRVIAALNQGYRERAEIVMNLDDKEKENEELKEKMEELQVNVLELKRVSMLKEQERKEKEEELTKRHEDAENELKGQLDHQKKEGELLRRSLEEMSKIMAESKQKYEEDILNEKEEQERRLTEKIELEKRLEEKQNEMEEMTLTTKKQVREQEEKLREVNEKWESEKNKLSEMIELMTKEMEELQIAFRHQVKSSEFERQIHESTVMKYNKLVEKLVRKEEELVATQQRQNQQDMAKNVEFQNKLKEKDQEISELLQKQMEKEQEIETIKQAIDAQHRTMENVKTDNKAKMAEYTSRIKDLEKEYKEMEEFLKRENVIIKEELEIMKNDTGKILEVKENMINLLQQQNEESGTYIEDLKKQQKEVQVEVDNLQSQNAALIREIEGLDMTCKDYKRDLQAQIQINERKAKEINDILKQSEEMGKIKDSVNQENIKKKENEICLLKKRNQTQQMELEFMDERSKELEKKNEEMKKYYEERLLERISEMDVKDAEREQRLHNRELKLCEREQILGKNMQELERCKKELIKKDDDINCRENELNDEKHQLDRREHELSVKENELKYQCQNNESLCETLGRRERELTKKEQELEIKEKDQRDLSEKQELERQNIWKQQEEKENILKKMDEELGVKQIEIQNRLKELECHRENLDIRDQESSKREQQLLESEQLCKVKLEELSKNMQELEESKQDIEKRQAELHTKELGLIQRSTEFQKKEQELLQIEHDLQIKAEDLLKTKKETKAQQQELLNKQEIQAAATDQIKNELEDIKGTLAKKEQELRKNEDVLEQREQEFKDRERDLDMKENQFVKKYEEYKAAEEILESKQKAQKDIFEKQEKEFENIRQQLKEKEKQLITMQDEVLVKQIDLQNEKKDFESLRENVDNRVKEFEKIEQELLKSKKLCEVKAQELLKGAQELEKSKQDNEKWQGELSNKEYDLLQLSNQLQKKEQELVQKECDLELKSQTLLSKNEEVEPIQQTLLCNQQNQMTEEWERQLEDFRETLAKREEELTKEEDELKKREQNIRSAEIYLDKREIIVQKKEGEVQISKEQHDSMLSDLKKKQEIIEELKVSLETKRQKLSNLEKELSIRENNITNKEQDLSNRYKELNIMEDNLKKRELNLKSRDQAFKEREHELKELNITLDSKKQYLENHATEIENQKSEMNIEKQMLKMKSEQLEKWGKYLYNMELKMINSNPSREIQPWNQSTISNLTETSNSETMYQEIGIDNRSYGRENGNITAVDDDQTVEMAVSSEITNIELKNEELAYIVKGKRTIKDNVEEDRNGAHTMEVNALIREDDEEFFDPAGSDDRVSQSLFYQFSELNLMLIGEAWSSRKSATCTILGQDAKVGTPWKGNISGKSLLVVEPHGIKWRGFKNMTVEKNLKHSVSLCKPGPHAFVILLPAYLTFTGQYRRAVESTMSMLGETAWKHTVVLFTWAETLGESCEQHIKRNGDLEWLIQKCGGRYHMLDNRHREVHVVKLLEMIYEM</sequence>
<evidence type="ECO:0000313" key="7">
    <source>
        <dbReference type="EMBL" id="KAI5624651.1"/>
    </source>
</evidence>
<dbReference type="FunFam" id="3.40.50.300:FF:001809">
    <property type="entry name" value="Si:ch1073-365p7.2"/>
    <property type="match status" value="1"/>
</dbReference>
<dbReference type="InterPro" id="IPR027417">
    <property type="entry name" value="P-loop_NTPase"/>
</dbReference>
<feature type="non-terminal residue" evidence="7">
    <location>
        <position position="2051"/>
    </location>
</feature>
<evidence type="ECO:0000256" key="3">
    <source>
        <dbReference type="ARBA" id="ARBA00023134"/>
    </source>
</evidence>
<evidence type="ECO:0000256" key="4">
    <source>
        <dbReference type="SAM" id="Coils"/>
    </source>
</evidence>
<feature type="domain" description="AIG1-type G" evidence="6">
    <location>
        <begin position="8"/>
        <end position="210"/>
    </location>
</feature>
<feature type="region of interest" description="Disordered" evidence="5">
    <location>
        <begin position="618"/>
        <end position="649"/>
    </location>
</feature>
<feature type="coiled-coil region" evidence="4">
    <location>
        <begin position="471"/>
        <end position="498"/>
    </location>
</feature>
<evidence type="ECO:0000313" key="8">
    <source>
        <dbReference type="Proteomes" id="UP001205998"/>
    </source>
</evidence>
<feature type="coiled-coil region" evidence="4">
    <location>
        <begin position="1293"/>
        <end position="1457"/>
    </location>
</feature>
<reference evidence="7" key="1">
    <citation type="submission" date="2018-07" db="EMBL/GenBank/DDBJ databases">
        <title>Comparative genomics of catfishes provides insights into carnivory and benthic adaptation.</title>
        <authorList>
            <person name="Zhang Y."/>
            <person name="Wang D."/>
            <person name="Peng Z."/>
            <person name="Zheng S."/>
            <person name="Shao F."/>
            <person name="Tao W."/>
        </authorList>
    </citation>
    <scope>NUCLEOTIDE SEQUENCE</scope>
    <source>
        <strain evidence="7">Chongqing</strain>
    </source>
</reference>
<feature type="coiled-coil region" evidence="4">
    <location>
        <begin position="1011"/>
        <end position="1072"/>
    </location>
</feature>
<feature type="coiled-coil region" evidence="4">
    <location>
        <begin position="675"/>
        <end position="978"/>
    </location>
</feature>
<dbReference type="EMBL" id="MU551579">
    <property type="protein sequence ID" value="KAI5624651.1"/>
    <property type="molecule type" value="Genomic_DNA"/>
</dbReference>
<dbReference type="Gene3D" id="3.40.50.300">
    <property type="entry name" value="P-loop containing nucleotide triphosphate hydrolases"/>
    <property type="match status" value="3"/>
</dbReference>
<organism evidence="7 8">
    <name type="scientific">Silurus asotus</name>
    <name type="common">Amur catfish</name>
    <name type="synonym">Parasilurus asotus</name>
    <dbReference type="NCBI Taxonomy" id="30991"/>
    <lineage>
        <taxon>Eukaryota</taxon>
        <taxon>Metazoa</taxon>
        <taxon>Chordata</taxon>
        <taxon>Craniata</taxon>
        <taxon>Vertebrata</taxon>
        <taxon>Euteleostomi</taxon>
        <taxon>Actinopterygii</taxon>
        <taxon>Neopterygii</taxon>
        <taxon>Teleostei</taxon>
        <taxon>Ostariophysi</taxon>
        <taxon>Siluriformes</taxon>
        <taxon>Siluridae</taxon>
        <taxon>Silurus</taxon>
    </lineage>
</organism>
<dbReference type="PROSITE" id="PS51720">
    <property type="entry name" value="G_AIG1"/>
    <property type="match status" value="2"/>
</dbReference>
<dbReference type="InterPro" id="IPR045058">
    <property type="entry name" value="GIMA/IAN/Toc"/>
</dbReference>
<protein>
    <submittedName>
        <fullName evidence="7">Leucine-rich repeat-containing protein</fullName>
    </submittedName>
</protein>
<dbReference type="PANTHER" id="PTHR10903">
    <property type="entry name" value="GTPASE, IMAP FAMILY MEMBER-RELATED"/>
    <property type="match status" value="1"/>
</dbReference>
<dbReference type="InterPro" id="IPR006703">
    <property type="entry name" value="G_AIG1"/>
</dbReference>
<evidence type="ECO:0000259" key="6">
    <source>
        <dbReference type="PROSITE" id="PS51720"/>
    </source>
</evidence>
<accession>A0AAD5AY93</accession>
<keyword evidence="2" id="KW-0547">Nucleotide-binding</keyword>
<feature type="coiled-coil region" evidence="4">
    <location>
        <begin position="1618"/>
        <end position="1680"/>
    </location>
</feature>
<dbReference type="GO" id="GO:0005525">
    <property type="term" value="F:GTP binding"/>
    <property type="evidence" value="ECO:0007669"/>
    <property type="project" value="UniProtKB-KW"/>
</dbReference>
<feature type="domain" description="AIG1-type G" evidence="6">
    <location>
        <begin position="264"/>
        <end position="465"/>
    </location>
</feature>
<evidence type="ECO:0000256" key="5">
    <source>
        <dbReference type="SAM" id="MobiDB-lite"/>
    </source>
</evidence>
<feature type="non-terminal residue" evidence="7">
    <location>
        <position position="1"/>
    </location>
</feature>